<dbReference type="Proteomes" id="UP000295217">
    <property type="component" value="Unassembled WGS sequence"/>
</dbReference>
<keyword evidence="3" id="KW-1185">Reference proteome</keyword>
<feature type="region of interest" description="Disordered" evidence="1">
    <location>
        <begin position="15"/>
        <end position="34"/>
    </location>
</feature>
<accession>A0A4R5A0H7</accession>
<dbReference type="EMBL" id="SMLB01000060">
    <property type="protein sequence ID" value="TDD64895.1"/>
    <property type="molecule type" value="Genomic_DNA"/>
</dbReference>
<evidence type="ECO:0000313" key="2">
    <source>
        <dbReference type="EMBL" id="TDD64895.1"/>
    </source>
</evidence>
<sequence>MTMGDERDDGILDLGVVGRAGGEGPPEPAGRSAHPWRHWAVPAAALLVGGLLGAVVADARHDAAELARVGVVSAVTNWTPERSDAGTSVEVQLMNIGARAVEIVGLEADGFAIDPGAGSPDAILAPVGEWVTVRQDGLVADCAAAAPTHVRVRIRDDGGDERTVTADQQADYGGLDMLWSSECEFGAGYVQFAGPVTARSDGASLTVTLPMLNHSGRPARVTSMVPMVPGMSAVPPELPIELDGNSTVQVAVTWTVEDCAEATTMSGYDGQIEYSVTSGTTQLPERFPLDAPTMVELVRLAGHVCG</sequence>
<protein>
    <submittedName>
        <fullName evidence="2">Uncharacterized protein</fullName>
    </submittedName>
</protein>
<evidence type="ECO:0000256" key="1">
    <source>
        <dbReference type="SAM" id="MobiDB-lite"/>
    </source>
</evidence>
<proteinExistence type="predicted"/>
<reference evidence="2 3" key="1">
    <citation type="submission" date="2019-02" db="EMBL/GenBank/DDBJ databases">
        <title>Draft genome sequences of novel Actinobacteria.</title>
        <authorList>
            <person name="Sahin N."/>
            <person name="Ay H."/>
            <person name="Saygin H."/>
        </authorList>
    </citation>
    <scope>NUCLEOTIDE SEQUENCE [LARGE SCALE GENOMIC DNA]</scope>
    <source>
        <strain evidence="2 3">8K307</strain>
    </source>
</reference>
<comment type="caution">
    <text evidence="2">The sequence shown here is derived from an EMBL/GenBank/DDBJ whole genome shotgun (WGS) entry which is preliminary data.</text>
</comment>
<dbReference type="OrthoDB" id="5183304at2"/>
<evidence type="ECO:0000313" key="3">
    <source>
        <dbReference type="Proteomes" id="UP000295217"/>
    </source>
</evidence>
<name>A0A4R5A0H7_9ACTN</name>
<gene>
    <name evidence="2" type="ORF">E1262_26910</name>
</gene>
<organism evidence="2 3">
    <name type="scientific">Jiangella aurantiaca</name>
    <dbReference type="NCBI Taxonomy" id="2530373"/>
    <lineage>
        <taxon>Bacteria</taxon>
        <taxon>Bacillati</taxon>
        <taxon>Actinomycetota</taxon>
        <taxon>Actinomycetes</taxon>
        <taxon>Jiangellales</taxon>
        <taxon>Jiangellaceae</taxon>
        <taxon>Jiangella</taxon>
    </lineage>
</organism>
<dbReference type="RefSeq" id="WP_132107434.1">
    <property type="nucleotide sequence ID" value="NZ_SMLB01000060.1"/>
</dbReference>
<dbReference type="AlphaFoldDB" id="A0A4R5A0H7"/>